<evidence type="ECO:0000259" key="2">
    <source>
        <dbReference type="PROSITE" id="PS50110"/>
    </source>
</evidence>
<feature type="domain" description="HTH LytTR-type" evidence="3">
    <location>
        <begin position="128"/>
        <end position="227"/>
    </location>
</feature>
<protein>
    <submittedName>
        <fullName evidence="4">Response regulator transcription factor</fullName>
    </submittedName>
</protein>
<dbReference type="InterPro" id="IPR007492">
    <property type="entry name" value="LytTR_DNA-bd_dom"/>
</dbReference>
<evidence type="ECO:0000259" key="3">
    <source>
        <dbReference type="PROSITE" id="PS50930"/>
    </source>
</evidence>
<dbReference type="GO" id="GO:0000156">
    <property type="term" value="F:phosphorelay response regulator activity"/>
    <property type="evidence" value="ECO:0007669"/>
    <property type="project" value="InterPro"/>
</dbReference>
<dbReference type="PROSITE" id="PS50110">
    <property type="entry name" value="RESPONSE_REGULATORY"/>
    <property type="match status" value="1"/>
</dbReference>
<keyword evidence="5" id="KW-1185">Reference proteome</keyword>
<dbReference type="PANTHER" id="PTHR37299">
    <property type="entry name" value="TRANSCRIPTIONAL REGULATOR-RELATED"/>
    <property type="match status" value="1"/>
</dbReference>
<evidence type="ECO:0000256" key="1">
    <source>
        <dbReference type="PROSITE-ProRule" id="PRU00169"/>
    </source>
</evidence>
<dbReference type="PROSITE" id="PS50930">
    <property type="entry name" value="HTH_LYTTR"/>
    <property type="match status" value="1"/>
</dbReference>
<dbReference type="SUPFAM" id="SSF52172">
    <property type="entry name" value="CheY-like"/>
    <property type="match status" value="1"/>
</dbReference>
<dbReference type="PANTHER" id="PTHR37299:SF1">
    <property type="entry name" value="STAGE 0 SPORULATION PROTEIN A HOMOLOG"/>
    <property type="match status" value="1"/>
</dbReference>
<feature type="domain" description="Response regulatory" evidence="2">
    <location>
        <begin position="3"/>
        <end position="114"/>
    </location>
</feature>
<proteinExistence type="predicted"/>
<dbReference type="SMART" id="SM00850">
    <property type="entry name" value="LytTR"/>
    <property type="match status" value="1"/>
</dbReference>
<reference evidence="4 5" key="1">
    <citation type="submission" date="2020-02" db="EMBL/GenBank/DDBJ databases">
        <title>Complete genome sequence of Flavobacteriaceae bacterium.</title>
        <authorList>
            <person name="Kim S.-J."/>
            <person name="Kim Y.-S."/>
            <person name="Kim K.-H."/>
        </authorList>
    </citation>
    <scope>NUCLEOTIDE SEQUENCE [LARGE SCALE GENOMIC DNA]</scope>
    <source>
        <strain evidence="4 5">RR4-40</strain>
    </source>
</reference>
<dbReference type="Gene3D" id="2.40.50.1020">
    <property type="entry name" value="LytTr DNA-binding domain"/>
    <property type="match status" value="1"/>
</dbReference>
<dbReference type="Proteomes" id="UP000505306">
    <property type="component" value="Chromosome"/>
</dbReference>
<dbReference type="InterPro" id="IPR046947">
    <property type="entry name" value="LytR-like"/>
</dbReference>
<organism evidence="4 5">
    <name type="scientific">Rasiella rasia</name>
    <dbReference type="NCBI Taxonomy" id="2744027"/>
    <lineage>
        <taxon>Bacteria</taxon>
        <taxon>Pseudomonadati</taxon>
        <taxon>Bacteroidota</taxon>
        <taxon>Flavobacteriia</taxon>
        <taxon>Flavobacteriales</taxon>
        <taxon>Flavobacteriaceae</taxon>
        <taxon>Rasiella</taxon>
    </lineage>
</organism>
<dbReference type="GO" id="GO:0003677">
    <property type="term" value="F:DNA binding"/>
    <property type="evidence" value="ECO:0007669"/>
    <property type="project" value="InterPro"/>
</dbReference>
<keyword evidence="1" id="KW-0597">Phosphoprotein</keyword>
<dbReference type="AlphaFoldDB" id="A0A6G6GL06"/>
<feature type="modified residue" description="4-aspartylphosphate" evidence="1">
    <location>
        <position position="54"/>
    </location>
</feature>
<dbReference type="RefSeq" id="WP_164679199.1">
    <property type="nucleotide sequence ID" value="NZ_CP049057.1"/>
</dbReference>
<accession>A0A6G6GL06</accession>
<dbReference type="Pfam" id="PF04397">
    <property type="entry name" value="LytTR"/>
    <property type="match status" value="1"/>
</dbReference>
<evidence type="ECO:0000313" key="5">
    <source>
        <dbReference type="Proteomes" id="UP000505306"/>
    </source>
</evidence>
<dbReference type="SMART" id="SM00448">
    <property type="entry name" value="REC"/>
    <property type="match status" value="1"/>
</dbReference>
<dbReference type="KEGG" id="mgel:G5B37_06235"/>
<evidence type="ECO:0000313" key="4">
    <source>
        <dbReference type="EMBL" id="QIE59170.1"/>
    </source>
</evidence>
<dbReference type="InterPro" id="IPR001789">
    <property type="entry name" value="Sig_transdc_resp-reg_receiver"/>
</dbReference>
<gene>
    <name evidence="4" type="ORF">G5B37_06235</name>
</gene>
<dbReference type="EMBL" id="CP049057">
    <property type="protein sequence ID" value="QIE59170.1"/>
    <property type="molecule type" value="Genomic_DNA"/>
</dbReference>
<dbReference type="Gene3D" id="3.40.50.2300">
    <property type="match status" value="1"/>
</dbReference>
<dbReference type="Pfam" id="PF00072">
    <property type="entry name" value="Response_reg"/>
    <property type="match status" value="1"/>
</dbReference>
<sequence>MYNALIIDDETLAREIIESHLSKIGGFSIVASCKNAAEGFSALSNFSVDIIFLDINMPEITGIMFAKAISEKTQIIFTTAYREYAVEGFELAALDYLLKPISLERMITAVERFKELNAVSKNKIEFDFTFFRCDRKMVKINFEDLLYAESFGDYIKLHTTSTTFITRETMKNVIQKLPESDFLRVHRSFVVAVSKIESYTTEYVTVENKAISISRSYSNAVQKVLEQI</sequence>
<dbReference type="InterPro" id="IPR011006">
    <property type="entry name" value="CheY-like_superfamily"/>
</dbReference>
<name>A0A6G6GL06_9FLAO</name>